<protein>
    <recommendedName>
        <fullName evidence="1">MAT1 centre domain-containing protein</fullName>
    </recommendedName>
</protein>
<dbReference type="InterPro" id="IPR015877">
    <property type="entry name" value="MAT1_centre"/>
</dbReference>
<dbReference type="Proteomes" id="UP000070544">
    <property type="component" value="Unassembled WGS sequence"/>
</dbReference>
<dbReference type="Pfam" id="PF06391">
    <property type="entry name" value="MAT1"/>
    <property type="match status" value="1"/>
</dbReference>
<reference evidence="2 3" key="1">
    <citation type="journal article" date="2015" name="Genome Biol. Evol.">
        <title>Phylogenomic analyses indicate that early fungi evolved digesting cell walls of algal ancestors of land plants.</title>
        <authorList>
            <person name="Chang Y."/>
            <person name="Wang S."/>
            <person name="Sekimoto S."/>
            <person name="Aerts A.L."/>
            <person name="Choi C."/>
            <person name="Clum A."/>
            <person name="LaButti K.M."/>
            <person name="Lindquist E.A."/>
            <person name="Yee Ngan C."/>
            <person name="Ohm R.A."/>
            <person name="Salamov A.A."/>
            <person name="Grigoriev I.V."/>
            <person name="Spatafora J.W."/>
            <person name="Berbee M.L."/>
        </authorList>
    </citation>
    <scope>NUCLEOTIDE SEQUENCE [LARGE SCALE GENOMIC DNA]</scope>
    <source>
        <strain evidence="2 3">JEL478</strain>
    </source>
</reference>
<proteinExistence type="predicted"/>
<accession>A0A139A3N2</accession>
<evidence type="ECO:0000313" key="3">
    <source>
        <dbReference type="Proteomes" id="UP000070544"/>
    </source>
</evidence>
<sequence>MIFDLIHGSKTDQANAKAQIEIYKKENAELIAHNSLLQAREKTLTESILMSEKAQRLKNRQFYADMHDSEDRQRREEKERLLEAMWRGENVSNAALAGAGVDISKRVFQLLPKAPLVPEAREVEVAKSKLQELKTGATGVGTGGALVSAPATHWADSPFDSEYEQEDEYLEGSPSLPSHPLKEPSAATEGLRYYDLTVQGIRKDKAYTKKDGQVAWAGGWAPEMWWGKAVGEVYQGLFLGIGTA</sequence>
<gene>
    <name evidence="2" type="ORF">M427DRAFT_437173</name>
</gene>
<evidence type="ECO:0000259" key="1">
    <source>
        <dbReference type="Pfam" id="PF06391"/>
    </source>
</evidence>
<dbReference type="AlphaFoldDB" id="A0A139A3N2"/>
<organism evidence="2 3">
    <name type="scientific">Gonapodya prolifera (strain JEL478)</name>
    <name type="common">Monoblepharis prolifera</name>
    <dbReference type="NCBI Taxonomy" id="1344416"/>
    <lineage>
        <taxon>Eukaryota</taxon>
        <taxon>Fungi</taxon>
        <taxon>Fungi incertae sedis</taxon>
        <taxon>Chytridiomycota</taxon>
        <taxon>Chytridiomycota incertae sedis</taxon>
        <taxon>Monoblepharidomycetes</taxon>
        <taxon>Monoblepharidales</taxon>
        <taxon>Gonapodyaceae</taxon>
        <taxon>Gonapodya</taxon>
    </lineage>
</organism>
<dbReference type="EMBL" id="KQ965802">
    <property type="protein sequence ID" value="KXS11427.1"/>
    <property type="molecule type" value="Genomic_DNA"/>
</dbReference>
<keyword evidence="3" id="KW-1185">Reference proteome</keyword>
<evidence type="ECO:0000313" key="2">
    <source>
        <dbReference type="EMBL" id="KXS11427.1"/>
    </source>
</evidence>
<name>A0A139A3N2_GONPJ</name>
<feature type="domain" description="MAT1 centre" evidence="1">
    <location>
        <begin position="2"/>
        <end position="96"/>
    </location>
</feature>